<reference evidence="2" key="1">
    <citation type="journal article" date="2019" name="Int. J. Syst. Evol. Microbiol.">
        <title>The Global Catalogue of Microorganisms (GCM) 10K type strain sequencing project: providing services to taxonomists for standard genome sequencing and annotation.</title>
        <authorList>
            <consortium name="The Broad Institute Genomics Platform"/>
            <consortium name="The Broad Institute Genome Sequencing Center for Infectious Disease"/>
            <person name="Wu L."/>
            <person name="Ma J."/>
        </authorList>
    </citation>
    <scope>NUCLEOTIDE SEQUENCE [LARGE SCALE GENOMIC DNA]</scope>
    <source>
        <strain evidence="2">JCM 16013</strain>
    </source>
</reference>
<organism evidence="1 2">
    <name type="scientific">Catenulispora subtropica</name>
    <dbReference type="NCBI Taxonomy" id="450798"/>
    <lineage>
        <taxon>Bacteria</taxon>
        <taxon>Bacillati</taxon>
        <taxon>Actinomycetota</taxon>
        <taxon>Actinomycetes</taxon>
        <taxon>Catenulisporales</taxon>
        <taxon>Catenulisporaceae</taxon>
        <taxon>Catenulispora</taxon>
    </lineage>
</organism>
<dbReference type="EMBL" id="BAAAQM010000004">
    <property type="protein sequence ID" value="GAA1957514.1"/>
    <property type="molecule type" value="Genomic_DNA"/>
</dbReference>
<evidence type="ECO:0000313" key="2">
    <source>
        <dbReference type="Proteomes" id="UP001499854"/>
    </source>
</evidence>
<sequence>MVTPVSLWACALGRTHSITWRPLHRQGNEKLRHGTIMSGLKNKLKTGVPNWGRHTVPAPAVLDQRAGKAGKEQLGTLPLPEMGLTFTPEPDGVMLEL</sequence>
<gene>
    <name evidence="1" type="ORF">GCM10009838_11910</name>
</gene>
<name>A0ABP5C7H7_9ACTN</name>
<proteinExistence type="predicted"/>
<comment type="caution">
    <text evidence="1">The sequence shown here is derived from an EMBL/GenBank/DDBJ whole genome shotgun (WGS) entry which is preliminary data.</text>
</comment>
<dbReference type="Proteomes" id="UP001499854">
    <property type="component" value="Unassembled WGS sequence"/>
</dbReference>
<keyword evidence="2" id="KW-1185">Reference proteome</keyword>
<accession>A0ABP5C7H7</accession>
<evidence type="ECO:0000313" key="1">
    <source>
        <dbReference type="EMBL" id="GAA1957514.1"/>
    </source>
</evidence>
<protein>
    <submittedName>
        <fullName evidence="1">Uncharacterized protein</fullName>
    </submittedName>
</protein>